<protein>
    <submittedName>
        <fullName evidence="2">Uncharacterized protein</fullName>
    </submittedName>
</protein>
<proteinExistence type="predicted"/>
<feature type="signal peptide" evidence="1">
    <location>
        <begin position="1"/>
        <end position="20"/>
    </location>
</feature>
<evidence type="ECO:0000256" key="1">
    <source>
        <dbReference type="SAM" id="SignalP"/>
    </source>
</evidence>
<comment type="caution">
    <text evidence="2">The sequence shown here is derived from an EMBL/GenBank/DDBJ whole genome shotgun (WGS) entry which is preliminary data.</text>
</comment>
<keyword evidence="1" id="KW-0732">Signal</keyword>
<sequence>MKPFGPAALVLLATLACCQADWVPFRTTGGTYHDIRIIYQGNVVQGTPLDNPDALANAAKDGARQCETYLGSRWQYVRTVNFDPQNGKYEWQHTCRICDRSLADAALMWFGTAPSCHGSCPTGWQTLTNGVTSTVLIDPWLKNGIDYYNTPEYGTRCSDLTPGKVLCALQGRPTSAQCSYTWRGTAPDCRDACEPGETLVAKDWYGGGARCMSGTYNKMLCERCQQEILDLSDCTTPTWFGTAPVCSGECYVGDRVMARAQSSSKVPSDQDPGGFGKPCWSGWKVRCHQCRVLGRSLLGSSNKRPTCSAPKAGRAWSGTPALVLKAVKAYAACCRECQDVSECRRFHVGPPGCALFVGAKADLRVVPASYGRAGGGGWQAGSVQAAP</sequence>
<dbReference type="Proteomes" id="UP001205105">
    <property type="component" value="Unassembled WGS sequence"/>
</dbReference>
<dbReference type="EMBL" id="JADXDR010000220">
    <property type="protein sequence ID" value="KAI7835854.1"/>
    <property type="molecule type" value="Genomic_DNA"/>
</dbReference>
<dbReference type="PROSITE" id="PS51257">
    <property type="entry name" value="PROKAR_LIPOPROTEIN"/>
    <property type="match status" value="1"/>
</dbReference>
<keyword evidence="3" id="KW-1185">Reference proteome</keyword>
<dbReference type="AlphaFoldDB" id="A0AAD5DGR6"/>
<dbReference type="PANTHER" id="PTHR35180">
    <property type="entry name" value="PROTEIN CBG06219"/>
    <property type="match status" value="1"/>
</dbReference>
<gene>
    <name evidence="2" type="ORF">COHA_010251</name>
</gene>
<organism evidence="2 3">
    <name type="scientific">Chlorella ohadii</name>
    <dbReference type="NCBI Taxonomy" id="2649997"/>
    <lineage>
        <taxon>Eukaryota</taxon>
        <taxon>Viridiplantae</taxon>
        <taxon>Chlorophyta</taxon>
        <taxon>core chlorophytes</taxon>
        <taxon>Trebouxiophyceae</taxon>
        <taxon>Chlorellales</taxon>
        <taxon>Chlorellaceae</taxon>
        <taxon>Chlorella clade</taxon>
        <taxon>Chlorella</taxon>
    </lineage>
</organism>
<name>A0AAD5DGR6_9CHLO</name>
<dbReference type="PANTHER" id="PTHR35180:SF4">
    <property type="entry name" value="PROTEIN CBG06219"/>
    <property type="match status" value="1"/>
</dbReference>
<feature type="chain" id="PRO_5041960436" evidence="1">
    <location>
        <begin position="21"/>
        <end position="387"/>
    </location>
</feature>
<reference evidence="2" key="1">
    <citation type="submission" date="2020-11" db="EMBL/GenBank/DDBJ databases">
        <title>Chlorella ohadii genome sequencing and assembly.</title>
        <authorList>
            <person name="Murik O."/>
            <person name="Treves H."/>
            <person name="Kedem I."/>
            <person name="Shotland Y."/>
            <person name="Kaplan A."/>
        </authorList>
    </citation>
    <scope>NUCLEOTIDE SEQUENCE</scope>
    <source>
        <strain evidence="2">1</strain>
    </source>
</reference>
<accession>A0AAD5DGR6</accession>
<evidence type="ECO:0000313" key="3">
    <source>
        <dbReference type="Proteomes" id="UP001205105"/>
    </source>
</evidence>
<evidence type="ECO:0000313" key="2">
    <source>
        <dbReference type="EMBL" id="KAI7835854.1"/>
    </source>
</evidence>